<dbReference type="RefSeq" id="WP_062950445.1">
    <property type="nucleotide sequence ID" value="NZ_LPVY01000005.1"/>
</dbReference>
<dbReference type="Proteomes" id="UP000076335">
    <property type="component" value="Unassembled WGS sequence"/>
</dbReference>
<dbReference type="PROSITE" id="PS51257">
    <property type="entry name" value="PROKAR_LIPOPROTEIN"/>
    <property type="match status" value="1"/>
</dbReference>
<sequence>MTDINFRIAIALSGALLLAACGSDMRTMPDNHMQKLAYMFAERDVDAPLPRGWRQLNGTEINYRFANETYAVYSVDEDEELLVMHLSDNGTGRLDADDDRESCTWNNLVDQLNIECDDTDMEWRIYTNGPDMIAIDLDEDEFAILRKRPGG</sequence>
<accession>A0A154L8H1</accession>
<proteinExistence type="predicted"/>
<dbReference type="EMBL" id="LPVY01000005">
    <property type="protein sequence ID" value="KZB66981.1"/>
    <property type="molecule type" value="Genomic_DNA"/>
</dbReference>
<gene>
    <name evidence="1" type="ORF">AUP42_15800</name>
</gene>
<organism evidence="1 2">
    <name type="scientific">Thalassospira lucentensis</name>
    <dbReference type="NCBI Taxonomy" id="168935"/>
    <lineage>
        <taxon>Bacteria</taxon>
        <taxon>Pseudomonadati</taxon>
        <taxon>Pseudomonadota</taxon>
        <taxon>Alphaproteobacteria</taxon>
        <taxon>Rhodospirillales</taxon>
        <taxon>Thalassospiraceae</taxon>
        <taxon>Thalassospira</taxon>
    </lineage>
</organism>
<evidence type="ECO:0000313" key="1">
    <source>
        <dbReference type="EMBL" id="KZB66981.1"/>
    </source>
</evidence>
<reference evidence="1 2" key="1">
    <citation type="submission" date="2015-12" db="EMBL/GenBank/DDBJ databases">
        <title>Genome sequence of Thalassospira lucentensis MCCC 1A02072.</title>
        <authorList>
            <person name="Lu L."/>
            <person name="Lai Q."/>
            <person name="Shao Z."/>
            <person name="Qian P."/>
        </authorList>
    </citation>
    <scope>NUCLEOTIDE SEQUENCE [LARGE SCALE GENOMIC DNA]</scope>
    <source>
        <strain evidence="1 2">MCCC 1A02072</strain>
    </source>
</reference>
<comment type="caution">
    <text evidence="1">The sequence shown here is derived from an EMBL/GenBank/DDBJ whole genome shotgun (WGS) entry which is preliminary data.</text>
</comment>
<name>A0A154L8H1_9PROT</name>
<evidence type="ECO:0008006" key="3">
    <source>
        <dbReference type="Google" id="ProtNLM"/>
    </source>
</evidence>
<dbReference type="AlphaFoldDB" id="A0A154L8H1"/>
<dbReference type="OrthoDB" id="7346535at2"/>
<protein>
    <recommendedName>
        <fullName evidence="3">DUF306 domain-containing protein</fullName>
    </recommendedName>
</protein>
<evidence type="ECO:0000313" key="2">
    <source>
        <dbReference type="Proteomes" id="UP000076335"/>
    </source>
</evidence>